<comment type="subcellular location">
    <subcellularLocation>
        <location evidence="1">Membrane</location>
        <topology evidence="1">Multi-pass membrane protein</topology>
    </subcellularLocation>
</comment>
<dbReference type="AlphaFoldDB" id="A0A8G1R4A3"/>
<evidence type="ECO:0000256" key="4">
    <source>
        <dbReference type="ARBA" id="ARBA00023136"/>
    </source>
</evidence>
<dbReference type="GeneID" id="37158835"/>
<dbReference type="Pfam" id="PF01040">
    <property type="entry name" value="UbiA"/>
    <property type="match status" value="1"/>
</dbReference>
<reference evidence="6 7" key="1">
    <citation type="submission" date="2018-02" db="EMBL/GenBank/DDBJ databases">
        <title>The genomes of Aspergillus section Nigri reveals drivers in fungal speciation.</title>
        <authorList>
            <consortium name="DOE Joint Genome Institute"/>
            <person name="Vesth T.C."/>
            <person name="Nybo J."/>
            <person name="Theobald S."/>
            <person name="Brandl J."/>
            <person name="Frisvad J.C."/>
            <person name="Nielsen K.F."/>
            <person name="Lyhne E.K."/>
            <person name="Kogle M.E."/>
            <person name="Kuo A."/>
            <person name="Riley R."/>
            <person name="Clum A."/>
            <person name="Nolan M."/>
            <person name="Lipzen A."/>
            <person name="Salamov A."/>
            <person name="Henrissat B."/>
            <person name="Wiebenga A."/>
            <person name="De vries R.P."/>
            <person name="Grigoriev I.V."/>
            <person name="Mortensen U.H."/>
            <person name="Andersen M.R."/>
            <person name="Baker S.E."/>
        </authorList>
    </citation>
    <scope>NUCLEOTIDE SEQUENCE [LARGE SCALE GENOMIC DNA]</scope>
    <source>
        <strain evidence="6 7">CBS 112811</strain>
    </source>
</reference>
<keyword evidence="7" id="KW-1185">Reference proteome</keyword>
<evidence type="ECO:0000256" key="5">
    <source>
        <dbReference type="SAM" id="Phobius"/>
    </source>
</evidence>
<dbReference type="GO" id="GO:0016765">
    <property type="term" value="F:transferase activity, transferring alkyl or aryl (other than methyl) groups"/>
    <property type="evidence" value="ECO:0007669"/>
    <property type="project" value="InterPro"/>
</dbReference>
<organism evidence="6 7">
    <name type="scientific">Aspergillus piperis CBS 112811</name>
    <dbReference type="NCBI Taxonomy" id="1448313"/>
    <lineage>
        <taxon>Eukaryota</taxon>
        <taxon>Fungi</taxon>
        <taxon>Dikarya</taxon>
        <taxon>Ascomycota</taxon>
        <taxon>Pezizomycotina</taxon>
        <taxon>Eurotiomycetes</taxon>
        <taxon>Eurotiomycetidae</taxon>
        <taxon>Eurotiales</taxon>
        <taxon>Aspergillaceae</taxon>
        <taxon>Aspergillus</taxon>
        <taxon>Aspergillus subgen. Circumdati</taxon>
    </lineage>
</organism>
<feature type="non-terminal residue" evidence="6">
    <location>
        <position position="311"/>
    </location>
</feature>
<name>A0A8G1R4A3_9EURO</name>
<evidence type="ECO:0000313" key="6">
    <source>
        <dbReference type="EMBL" id="RAH58922.1"/>
    </source>
</evidence>
<evidence type="ECO:0008006" key="8">
    <source>
        <dbReference type="Google" id="ProtNLM"/>
    </source>
</evidence>
<dbReference type="InterPro" id="IPR050475">
    <property type="entry name" value="Prenyltransferase_related"/>
</dbReference>
<dbReference type="PANTHER" id="PTHR42723">
    <property type="entry name" value="CHLOROPHYLL SYNTHASE"/>
    <property type="match status" value="1"/>
</dbReference>
<evidence type="ECO:0000313" key="7">
    <source>
        <dbReference type="Proteomes" id="UP000249526"/>
    </source>
</evidence>
<keyword evidence="4 5" id="KW-0472">Membrane</keyword>
<feature type="transmembrane region" description="Helical" evidence="5">
    <location>
        <begin position="269"/>
        <end position="286"/>
    </location>
</feature>
<keyword evidence="3 5" id="KW-1133">Transmembrane helix</keyword>
<dbReference type="EMBL" id="KZ825059">
    <property type="protein sequence ID" value="RAH58922.1"/>
    <property type="molecule type" value="Genomic_DNA"/>
</dbReference>
<evidence type="ECO:0000256" key="2">
    <source>
        <dbReference type="ARBA" id="ARBA00022692"/>
    </source>
</evidence>
<protein>
    <recommendedName>
        <fullName evidence="8">UbiA prenyltransferase</fullName>
    </recommendedName>
</protein>
<keyword evidence="2 5" id="KW-0812">Transmembrane</keyword>
<dbReference type="PANTHER" id="PTHR42723:SF1">
    <property type="entry name" value="CHLOROPHYLL SYNTHASE, CHLOROPLASTIC"/>
    <property type="match status" value="1"/>
</dbReference>
<evidence type="ECO:0000256" key="3">
    <source>
        <dbReference type="ARBA" id="ARBA00022989"/>
    </source>
</evidence>
<accession>A0A8G1R4A3</accession>
<proteinExistence type="predicted"/>
<feature type="non-terminal residue" evidence="6">
    <location>
        <position position="1"/>
    </location>
</feature>
<evidence type="ECO:0000256" key="1">
    <source>
        <dbReference type="ARBA" id="ARBA00004141"/>
    </source>
</evidence>
<gene>
    <name evidence="6" type="ORF">BO85DRAFT_329568</name>
</gene>
<dbReference type="GO" id="GO:0016020">
    <property type="term" value="C:membrane"/>
    <property type="evidence" value="ECO:0007669"/>
    <property type="project" value="UniProtKB-SubCell"/>
</dbReference>
<dbReference type="Proteomes" id="UP000249526">
    <property type="component" value="Unassembled WGS sequence"/>
</dbReference>
<dbReference type="InterPro" id="IPR000537">
    <property type="entry name" value="UbiA_prenyltransferase"/>
</dbReference>
<sequence>SSLLYHAYTLYLFTINDFKTMVGPSIAFAIFHTPSDKVHTHEILLRLPHMFAYSWINLLAFTINNQCQPASIAEDRLNKPWRPLPAGRLSPAQAQVWGRLSTVLAIILSSSSSVSSINMSTHSRSGQQGGGAGWSESVLLAVLGWIYNDLGQGNGNWAVRNLLNAAGFTSFAAGTLEVALRTPLLSLSSWSADSNDDNVQLLWWIGMIAAVVATTVQLQDMYDQKGDAAAGRRTLPLVVGDRAARLFSAIAIMAWSLLCPFYWSSGFLGYLAPMVLGLWTVVRSFTLKSESDDRVTFRIYNCWLVSLYALP</sequence>
<dbReference type="InterPro" id="IPR044878">
    <property type="entry name" value="UbiA_sf"/>
</dbReference>
<dbReference type="Gene3D" id="1.10.357.140">
    <property type="entry name" value="UbiA prenyltransferase"/>
    <property type="match status" value="1"/>
</dbReference>
<dbReference type="CDD" id="cd13965">
    <property type="entry name" value="PT_UbiA_3"/>
    <property type="match status" value="1"/>
</dbReference>
<dbReference type="RefSeq" id="XP_025516844.1">
    <property type="nucleotide sequence ID" value="XM_025655433.1"/>
</dbReference>